<dbReference type="PROSITE" id="PS50054">
    <property type="entry name" value="TYR_PHOSPHATASE_DUAL"/>
    <property type="match status" value="1"/>
</dbReference>
<evidence type="ECO:0000256" key="2">
    <source>
        <dbReference type="ARBA" id="ARBA00022912"/>
    </source>
</evidence>
<dbReference type="CDD" id="cd14498">
    <property type="entry name" value="DSP"/>
    <property type="match status" value="1"/>
</dbReference>
<dbReference type="SUPFAM" id="SSF52799">
    <property type="entry name" value="(Phosphotyrosine protein) phosphatases II"/>
    <property type="match status" value="1"/>
</dbReference>
<dbReference type="InterPro" id="IPR016130">
    <property type="entry name" value="Tyr_Pase_AS"/>
</dbReference>
<dbReference type="InterPro" id="IPR036291">
    <property type="entry name" value="NAD(P)-bd_dom_sf"/>
</dbReference>
<dbReference type="GO" id="GO:0004721">
    <property type="term" value="F:phosphoprotein phosphatase activity"/>
    <property type="evidence" value="ECO:0007669"/>
    <property type="project" value="UniProtKB-KW"/>
</dbReference>
<organism evidence="7 8">
    <name type="scientific">Aspergillus felis</name>
    <dbReference type="NCBI Taxonomy" id="1287682"/>
    <lineage>
        <taxon>Eukaryota</taxon>
        <taxon>Fungi</taxon>
        <taxon>Dikarya</taxon>
        <taxon>Ascomycota</taxon>
        <taxon>Pezizomycotina</taxon>
        <taxon>Eurotiomycetes</taxon>
        <taxon>Eurotiomycetidae</taxon>
        <taxon>Eurotiales</taxon>
        <taxon>Aspergillaceae</taxon>
        <taxon>Aspergillus</taxon>
        <taxon>Aspergillus subgen. Fumigati</taxon>
    </lineage>
</organism>
<dbReference type="GO" id="GO:0016491">
    <property type="term" value="F:oxidoreductase activity"/>
    <property type="evidence" value="ECO:0007669"/>
    <property type="project" value="UniProtKB-KW"/>
</dbReference>
<evidence type="ECO:0000259" key="5">
    <source>
        <dbReference type="PROSITE" id="PS50054"/>
    </source>
</evidence>
<dbReference type="PANTHER" id="PTHR47534">
    <property type="entry name" value="YALI0E05731P"/>
    <property type="match status" value="1"/>
</dbReference>
<dbReference type="InterPro" id="IPR052228">
    <property type="entry name" value="Sec_Metab_Biosynth_Oxidored"/>
</dbReference>
<feature type="domain" description="Tyrosine specific protein phosphatases" evidence="6">
    <location>
        <begin position="443"/>
        <end position="501"/>
    </location>
</feature>
<accession>A0A8H6Q4Q0</accession>
<dbReference type="AlphaFoldDB" id="A0A8H6Q4Q0"/>
<dbReference type="Pfam" id="PF00782">
    <property type="entry name" value="DSPc"/>
    <property type="match status" value="1"/>
</dbReference>
<dbReference type="SUPFAM" id="SSF51735">
    <property type="entry name" value="NAD(P)-binding Rossmann-fold domains"/>
    <property type="match status" value="1"/>
</dbReference>
<evidence type="ECO:0000256" key="4">
    <source>
        <dbReference type="SAM" id="MobiDB-lite"/>
    </source>
</evidence>
<dbReference type="Gene3D" id="3.90.190.10">
    <property type="entry name" value="Protein tyrosine phosphatase superfamily"/>
    <property type="match status" value="1"/>
</dbReference>
<feature type="domain" description="Tyrosine-protein phosphatase" evidence="5">
    <location>
        <begin position="368"/>
        <end position="515"/>
    </location>
</feature>
<evidence type="ECO:0000313" key="7">
    <source>
        <dbReference type="EMBL" id="KAF7166268.1"/>
    </source>
</evidence>
<dbReference type="Proteomes" id="UP000654922">
    <property type="component" value="Unassembled WGS sequence"/>
</dbReference>
<dbReference type="EMBL" id="JACBAE010001306">
    <property type="protein sequence ID" value="KAF7166268.1"/>
    <property type="molecule type" value="Genomic_DNA"/>
</dbReference>
<dbReference type="InterPro" id="IPR020422">
    <property type="entry name" value="TYR_PHOSPHATASE_DUAL_dom"/>
</dbReference>
<dbReference type="Pfam" id="PF00106">
    <property type="entry name" value="adh_short"/>
    <property type="match status" value="1"/>
</dbReference>
<dbReference type="InterPro" id="IPR000340">
    <property type="entry name" value="Dual-sp_phosphatase_cat-dom"/>
</dbReference>
<dbReference type="SMART" id="SM00195">
    <property type="entry name" value="DSPc"/>
    <property type="match status" value="1"/>
</dbReference>
<evidence type="ECO:0000256" key="3">
    <source>
        <dbReference type="ARBA" id="ARBA00023002"/>
    </source>
</evidence>
<dbReference type="InterPro" id="IPR029021">
    <property type="entry name" value="Prot-tyrosine_phosphatase-like"/>
</dbReference>
<keyword evidence="1" id="KW-0378">Hydrolase</keyword>
<evidence type="ECO:0000313" key="8">
    <source>
        <dbReference type="Proteomes" id="UP000654922"/>
    </source>
</evidence>
<protein>
    <submittedName>
        <fullName evidence="7">Uncharacterized protein</fullName>
    </submittedName>
</protein>
<dbReference type="PROSITE" id="PS00383">
    <property type="entry name" value="TYR_PHOSPHATASE_1"/>
    <property type="match status" value="1"/>
</dbReference>
<feature type="region of interest" description="Disordered" evidence="4">
    <location>
        <begin position="331"/>
        <end position="357"/>
    </location>
</feature>
<evidence type="ECO:0000256" key="1">
    <source>
        <dbReference type="ARBA" id="ARBA00022801"/>
    </source>
</evidence>
<keyword evidence="3" id="KW-0560">Oxidoreductase</keyword>
<dbReference type="OrthoDB" id="2898509at2759"/>
<dbReference type="Gene3D" id="3.40.50.720">
    <property type="entry name" value="NAD(P)-binding Rossmann-like Domain"/>
    <property type="match status" value="1"/>
</dbReference>
<dbReference type="PANTHER" id="PTHR47534:SF2">
    <property type="entry name" value="KETOREDUCTASE (KR) DOMAIN-CONTAINING PROTEIN-RELATED"/>
    <property type="match status" value="1"/>
</dbReference>
<dbReference type="InterPro" id="IPR002347">
    <property type="entry name" value="SDR_fam"/>
</dbReference>
<keyword evidence="2" id="KW-0904">Protein phosphatase</keyword>
<gene>
    <name evidence="7" type="ORF">CNMCM5623_000025</name>
</gene>
<reference evidence="7" key="1">
    <citation type="submission" date="2020-06" db="EMBL/GenBank/DDBJ databases">
        <title>Draft genome sequences of strains closely related to Aspergillus parafelis and Aspergillus hiratsukae.</title>
        <authorList>
            <person name="Dos Santos R.A.C."/>
            <person name="Rivero-Menendez O."/>
            <person name="Steenwyk J.L."/>
            <person name="Mead M.E."/>
            <person name="Goldman G.H."/>
            <person name="Alastruey-Izquierdo A."/>
            <person name="Rokas A."/>
        </authorList>
    </citation>
    <scope>NUCLEOTIDE SEQUENCE</scope>
    <source>
        <strain evidence="7">CNM-CM5623</strain>
    </source>
</reference>
<dbReference type="InterPro" id="IPR000387">
    <property type="entry name" value="Tyr_Pase_dom"/>
</dbReference>
<dbReference type="PROSITE" id="PS50056">
    <property type="entry name" value="TYR_PHOSPHATASE_2"/>
    <property type="match status" value="1"/>
</dbReference>
<comment type="caution">
    <text evidence="7">The sequence shown here is derived from an EMBL/GenBank/DDBJ whole genome shotgun (WGS) entry which is preliminary data.</text>
</comment>
<evidence type="ECO:0000259" key="6">
    <source>
        <dbReference type="PROSITE" id="PS50056"/>
    </source>
</evidence>
<proteinExistence type="predicted"/>
<sequence length="515" mass="57411">MVSLKTVQASNTCIRALPNVTALFVGGTSGIGQSTLRQLARHTDSPTAYIIGRNKARANPFLSELRQLSPKGRFHFIETDVSLVRNVDAACRQILQKEKQLNFLFMTPGGISLGGRNETAEGIDYLFALRYYSRMRFIQNLLPLLESSGPSRVVSVYGGGFEFSINTSDLDLKHNFSLLNAYKHSITMTSLSMQHLANTHPAVSFIHVYPGLVGTNIYTNSFPAPISTFYNYVMWPFMWPFSVNLGESGQRHLFHLSSARYPAKQGIASQGVPVEPGDAAIGTNGEIGSGAYLLNWKGEVRPSTKVLAQYREQGIPELVWSHTETLLDEAHLERGTPDNKVKNGKDDKGTDDTTRERNKRWEMAFAARMREIVPGLLLGNVEASYKQDMLRENRINAIVSLTDARNRHKWVQCADSSTQDLLVHMSDICEFIDQMASPALQSSSTLPVEHESSDKPRDAPEAVLVHCDLGISRSPTVIIAYLMRKYGLKLEDVLTFVQSKQKVKPSANFTRQLEI</sequence>
<name>A0A8H6Q4Q0_9EURO</name>